<dbReference type="InterPro" id="IPR004089">
    <property type="entry name" value="MCPsignal_dom"/>
</dbReference>
<dbReference type="PROSITE" id="PS50885">
    <property type="entry name" value="HAMP"/>
    <property type="match status" value="1"/>
</dbReference>
<evidence type="ECO:0000256" key="4">
    <source>
        <dbReference type="ARBA" id="ARBA00029447"/>
    </source>
</evidence>
<dbReference type="SUPFAM" id="SSF58104">
    <property type="entry name" value="Methyl-accepting chemotaxis protein (MCP) signaling domain"/>
    <property type="match status" value="1"/>
</dbReference>
<accession>A0ABY5PMX7</accession>
<dbReference type="InterPro" id="IPR003660">
    <property type="entry name" value="HAMP_dom"/>
</dbReference>
<dbReference type="Proteomes" id="UP001058860">
    <property type="component" value="Chromosome"/>
</dbReference>
<comment type="similarity">
    <text evidence="4">Belongs to the methyl-accepting chemotaxis (MCP) protein family.</text>
</comment>
<dbReference type="PRINTS" id="PR00260">
    <property type="entry name" value="CHEMTRNSDUCR"/>
</dbReference>
<name>A0ABY5PMX7_9ACTN</name>
<dbReference type="Gene3D" id="6.10.340.10">
    <property type="match status" value="1"/>
</dbReference>
<evidence type="ECO:0000256" key="7">
    <source>
        <dbReference type="SAM" id="Phobius"/>
    </source>
</evidence>
<organism evidence="10 11">
    <name type="scientific">Svornostia abyssi</name>
    <dbReference type="NCBI Taxonomy" id="2898438"/>
    <lineage>
        <taxon>Bacteria</taxon>
        <taxon>Bacillati</taxon>
        <taxon>Actinomycetota</taxon>
        <taxon>Thermoleophilia</taxon>
        <taxon>Solirubrobacterales</taxon>
        <taxon>Baekduiaceae</taxon>
        <taxon>Svornostia</taxon>
    </lineage>
</organism>
<keyword evidence="7" id="KW-0472">Membrane</keyword>
<gene>
    <name evidence="10" type="ORF">LRS13_10950</name>
</gene>
<feature type="domain" description="Methyl-accepting transducer" evidence="8">
    <location>
        <begin position="305"/>
        <end position="541"/>
    </location>
</feature>
<dbReference type="PANTHER" id="PTHR32089">
    <property type="entry name" value="METHYL-ACCEPTING CHEMOTAXIS PROTEIN MCPB"/>
    <property type="match status" value="1"/>
</dbReference>
<evidence type="ECO:0000256" key="3">
    <source>
        <dbReference type="ARBA" id="ARBA00023224"/>
    </source>
</evidence>
<dbReference type="Pfam" id="PF00015">
    <property type="entry name" value="MCPsignal"/>
    <property type="match status" value="1"/>
</dbReference>
<keyword evidence="2 7" id="KW-1133">Transmembrane helix</keyword>
<proteinExistence type="inferred from homology"/>
<keyword evidence="1 7" id="KW-0812">Transmembrane</keyword>
<dbReference type="Gene3D" id="1.10.287.950">
    <property type="entry name" value="Methyl-accepting chemotaxis protein"/>
    <property type="match status" value="1"/>
</dbReference>
<dbReference type="EMBL" id="CP088295">
    <property type="protein sequence ID" value="UUY06002.1"/>
    <property type="molecule type" value="Genomic_DNA"/>
</dbReference>
<protein>
    <submittedName>
        <fullName evidence="10">Methyl-accepting chemotaxis protein</fullName>
    </submittedName>
</protein>
<feature type="region of interest" description="Disordered" evidence="6">
    <location>
        <begin position="542"/>
        <end position="565"/>
    </location>
</feature>
<evidence type="ECO:0000256" key="5">
    <source>
        <dbReference type="PROSITE-ProRule" id="PRU00284"/>
    </source>
</evidence>
<sequence>MKLTAGFGLLILIVGICGALVLGAVGQIQTTTEDVRDRSVRFATHLSAAAVEAKATANDERGFLLTGDAEFRDGITERNATVVKELQAAAAAAPSREIRDDVGQIRERYVAWTEAIDAEFDLAADNRAAAIDLALEKNRALRKGYEAIIEEATSDANREVAASFTALEDDAARSRTTVIVMIALLVLASIAVGFGLLRGVRGALRPVLGRARQLQDEAIAGLEQGLTAMADGDLTVDVDPHVDPLDRLAKDEIGEVGRTVNSIRESTLASVAAYRNSRAALSDMVGRVAESASSLSTSSQQMATSSEETGRAVGEIARAVGEVAAGAQRQVQSVESTRTVTTEVGEATEASATSAREAAQVAERARERAAEGAGAVASATEAMDLVRSTSAEASAAIRELGAKSEQIGGIVDTITAISEQTNLLALNAAIEAARAGEQGRGFAVVADEVRQLAEESQTAASSIAQLIGEIQDQTARAVDVVEDGAARSDESAKTVEQAREAFTQIDAEVDEVSRRMSEVASAVQRMAEGARQVQDSMAEITSVAEESSASTEQVSASTEQTSASAQQVAAGAQQLATTATELETLARRFRVTAG</sequence>
<dbReference type="SMART" id="SM00283">
    <property type="entry name" value="MA"/>
    <property type="match status" value="1"/>
</dbReference>
<evidence type="ECO:0000256" key="1">
    <source>
        <dbReference type="ARBA" id="ARBA00022692"/>
    </source>
</evidence>
<dbReference type="RefSeq" id="WP_353866437.1">
    <property type="nucleotide sequence ID" value="NZ_CP088295.1"/>
</dbReference>
<evidence type="ECO:0000256" key="2">
    <source>
        <dbReference type="ARBA" id="ARBA00022989"/>
    </source>
</evidence>
<evidence type="ECO:0000313" key="11">
    <source>
        <dbReference type="Proteomes" id="UP001058860"/>
    </source>
</evidence>
<keyword evidence="11" id="KW-1185">Reference proteome</keyword>
<keyword evidence="3 5" id="KW-0807">Transducer</keyword>
<evidence type="ECO:0000256" key="6">
    <source>
        <dbReference type="SAM" id="MobiDB-lite"/>
    </source>
</evidence>
<dbReference type="PANTHER" id="PTHR32089:SF112">
    <property type="entry name" value="LYSOZYME-LIKE PROTEIN-RELATED"/>
    <property type="match status" value="1"/>
</dbReference>
<dbReference type="PROSITE" id="PS50111">
    <property type="entry name" value="CHEMOTAXIS_TRANSDUC_2"/>
    <property type="match status" value="1"/>
</dbReference>
<dbReference type="CDD" id="cd06225">
    <property type="entry name" value="HAMP"/>
    <property type="match status" value="1"/>
</dbReference>
<feature type="domain" description="HAMP" evidence="9">
    <location>
        <begin position="213"/>
        <end position="272"/>
    </location>
</feature>
<dbReference type="InterPro" id="IPR004090">
    <property type="entry name" value="Chemotax_Me-accpt_rcpt"/>
</dbReference>
<evidence type="ECO:0000313" key="10">
    <source>
        <dbReference type="EMBL" id="UUY06002.1"/>
    </source>
</evidence>
<dbReference type="SMART" id="SM00304">
    <property type="entry name" value="HAMP"/>
    <property type="match status" value="2"/>
</dbReference>
<reference evidence="11" key="1">
    <citation type="submission" date="2021-11" db="EMBL/GenBank/DDBJ databases">
        <title>Cultivation dependent microbiological survey of springs from the worlds oldest radium mine currently devoted to the extraction of radon-saturated water.</title>
        <authorList>
            <person name="Kapinusova G."/>
            <person name="Smrhova T."/>
            <person name="Strejcek M."/>
            <person name="Suman J."/>
            <person name="Jani K."/>
            <person name="Pajer P."/>
            <person name="Uhlik O."/>
        </authorList>
    </citation>
    <scope>NUCLEOTIDE SEQUENCE [LARGE SCALE GENOMIC DNA]</scope>
    <source>
        <strain evidence="11">J379</strain>
    </source>
</reference>
<feature type="transmembrane region" description="Helical" evidence="7">
    <location>
        <begin position="178"/>
        <end position="197"/>
    </location>
</feature>
<dbReference type="CDD" id="cd11386">
    <property type="entry name" value="MCP_signal"/>
    <property type="match status" value="1"/>
</dbReference>
<evidence type="ECO:0000259" key="9">
    <source>
        <dbReference type="PROSITE" id="PS50885"/>
    </source>
</evidence>
<evidence type="ECO:0000259" key="8">
    <source>
        <dbReference type="PROSITE" id="PS50111"/>
    </source>
</evidence>